<evidence type="ECO:0000313" key="1">
    <source>
        <dbReference type="EMBL" id="TDC15495.1"/>
    </source>
</evidence>
<dbReference type="AlphaFoldDB" id="A0A4R4P0T7"/>
<sequence length="295" mass="33676">MFESLGLSQEILDLYRLLLQQPELARQSHLRELCATLHLPEIEVENRLDQLRGFGFLASRWDNSGEEYPLDPAVMFERLAAKRQSMIGELTQELEADRIRAGEFISAYNRFLTQDLVRDVEVLEGVDKANLRMQNFHPTKSLWALIAPAAHQVPSVSRENFSDHRIMARGVECRYLFAESHLKTRGMRDYLHYIAELGGLARVVPAVPFRMVIFDGESVALSIDPDNSKVGAVVHHSKAVVRMAVEMYEHYWRHADRSFERTPEPGELSGQEAEFLRFLVQGATDEQVARKLGVS</sequence>
<comment type="caution">
    <text evidence="1">The sequence shown here is derived from an EMBL/GenBank/DDBJ whole genome shotgun (WGS) entry which is preliminary data.</text>
</comment>
<proteinExistence type="predicted"/>
<dbReference type="PANTHER" id="PTHR34293">
    <property type="entry name" value="HTH-TYPE TRANSCRIPTIONAL REGULATOR TRMBL2"/>
    <property type="match status" value="1"/>
</dbReference>
<evidence type="ECO:0000313" key="2">
    <source>
        <dbReference type="Proteomes" id="UP000295075"/>
    </source>
</evidence>
<dbReference type="EMBL" id="SMKA01000338">
    <property type="protein sequence ID" value="TDC15495.1"/>
    <property type="molecule type" value="Genomic_DNA"/>
</dbReference>
<accession>A0A4R4P0T7</accession>
<keyword evidence="2" id="KW-1185">Reference proteome</keyword>
<dbReference type="InterPro" id="IPR051797">
    <property type="entry name" value="TrmB-like"/>
</dbReference>
<protein>
    <recommendedName>
        <fullName evidence="3">LuxR family transcriptional regulator</fullName>
    </recommendedName>
</protein>
<organism evidence="1 2">
    <name type="scientific">Kribbella albertanoniae</name>
    <dbReference type="NCBI Taxonomy" id="1266829"/>
    <lineage>
        <taxon>Bacteria</taxon>
        <taxon>Bacillati</taxon>
        <taxon>Actinomycetota</taxon>
        <taxon>Actinomycetes</taxon>
        <taxon>Propionibacteriales</taxon>
        <taxon>Kribbellaceae</taxon>
        <taxon>Kribbella</taxon>
    </lineage>
</organism>
<dbReference type="PANTHER" id="PTHR34293:SF1">
    <property type="entry name" value="HTH-TYPE TRANSCRIPTIONAL REGULATOR TRMBL2"/>
    <property type="match status" value="1"/>
</dbReference>
<dbReference type="RefSeq" id="WP_132415049.1">
    <property type="nucleotide sequence ID" value="NZ_SMKA01000338.1"/>
</dbReference>
<feature type="non-terminal residue" evidence="1">
    <location>
        <position position="295"/>
    </location>
</feature>
<name>A0A4R4P0T7_9ACTN</name>
<reference evidence="1 2" key="1">
    <citation type="submission" date="2019-03" db="EMBL/GenBank/DDBJ databases">
        <title>Draft genome sequences of novel Actinobacteria.</title>
        <authorList>
            <person name="Sahin N."/>
            <person name="Ay H."/>
            <person name="Saygin H."/>
        </authorList>
    </citation>
    <scope>NUCLEOTIDE SEQUENCE [LARGE SCALE GENOMIC DNA]</scope>
    <source>
        <strain evidence="1 2">JCM 30547</strain>
    </source>
</reference>
<dbReference type="OrthoDB" id="3728246at2"/>
<gene>
    <name evidence="1" type="ORF">E1261_40420</name>
</gene>
<dbReference type="Proteomes" id="UP000295075">
    <property type="component" value="Unassembled WGS sequence"/>
</dbReference>
<evidence type="ECO:0008006" key="3">
    <source>
        <dbReference type="Google" id="ProtNLM"/>
    </source>
</evidence>